<accession>A0A5N6P6R0</accession>
<feature type="region of interest" description="Disordered" evidence="1">
    <location>
        <begin position="372"/>
        <end position="409"/>
    </location>
</feature>
<comment type="caution">
    <text evidence="3">The sequence shown here is derived from an EMBL/GenBank/DDBJ whole genome shotgun (WGS) entry which is preliminary data.</text>
</comment>
<organism evidence="3 4">
    <name type="scientific">Mikania micrantha</name>
    <name type="common">bitter vine</name>
    <dbReference type="NCBI Taxonomy" id="192012"/>
    <lineage>
        <taxon>Eukaryota</taxon>
        <taxon>Viridiplantae</taxon>
        <taxon>Streptophyta</taxon>
        <taxon>Embryophyta</taxon>
        <taxon>Tracheophyta</taxon>
        <taxon>Spermatophyta</taxon>
        <taxon>Magnoliopsida</taxon>
        <taxon>eudicotyledons</taxon>
        <taxon>Gunneridae</taxon>
        <taxon>Pentapetalae</taxon>
        <taxon>asterids</taxon>
        <taxon>campanulids</taxon>
        <taxon>Asterales</taxon>
        <taxon>Asteraceae</taxon>
        <taxon>Asteroideae</taxon>
        <taxon>Heliantheae alliance</taxon>
        <taxon>Eupatorieae</taxon>
        <taxon>Mikania</taxon>
    </lineage>
</organism>
<dbReference type="Pfam" id="PF03909">
    <property type="entry name" value="BSD"/>
    <property type="match status" value="1"/>
</dbReference>
<sequence>MSWFARSICNIFKPDNNDDVEEEEDDDNKHYVVSKNTIIFTDKKHEQQVSDDNSRQYRGIGVKDDLSEITKTLSRQFRGVASLISCNERSDSSEPEAISGVRRDFAEIGERFRSGILKVSNDIDVSAITKLASDFLQMDSEDDNEDSSDGDGDGAVGVSDDVVAFAGDIAMHPETWLDFPLPENEDDGEDFDLSDAQQEHVLAVERLAPRLSALRIELCPNYMTESSFWKIYFVLLHPRLERDAAELLSTPKIMKARALLAHELKNRSYSENTSDSKSKLFPLEVSAIESVKHPIKSDDILIVDKSVIQEDSHQGKYKDDLLKEESSEIVINRVAIPIEDNDDVSFSDDDDYDDDDDGNIPIHYKKAAYTSDSSTKESRSWVQFNGSSTDSGKDSNSLGKVSIHNSGTKESNDWLDVVDIDLA</sequence>
<dbReference type="OrthoDB" id="2021158at2759"/>
<dbReference type="AlphaFoldDB" id="A0A5N6P6R0"/>
<evidence type="ECO:0000313" key="3">
    <source>
        <dbReference type="EMBL" id="KAD5960934.1"/>
    </source>
</evidence>
<name>A0A5N6P6R0_9ASTR</name>
<dbReference type="SMART" id="SM00751">
    <property type="entry name" value="BSD"/>
    <property type="match status" value="1"/>
</dbReference>
<dbReference type="InterPro" id="IPR005607">
    <property type="entry name" value="BSD_dom"/>
</dbReference>
<keyword evidence="4" id="KW-1185">Reference proteome</keyword>
<feature type="domain" description="BSD" evidence="2">
    <location>
        <begin position="188"/>
        <end position="240"/>
    </location>
</feature>
<evidence type="ECO:0000259" key="2">
    <source>
        <dbReference type="PROSITE" id="PS50858"/>
    </source>
</evidence>
<dbReference type="Gene3D" id="1.10.3970.10">
    <property type="entry name" value="BSD domain"/>
    <property type="match status" value="1"/>
</dbReference>
<evidence type="ECO:0000313" key="4">
    <source>
        <dbReference type="Proteomes" id="UP000326396"/>
    </source>
</evidence>
<feature type="compositionally biased region" description="Polar residues" evidence="1">
    <location>
        <begin position="380"/>
        <end position="409"/>
    </location>
</feature>
<protein>
    <recommendedName>
        <fullName evidence="2">BSD domain-containing protein</fullName>
    </recommendedName>
</protein>
<evidence type="ECO:0000256" key="1">
    <source>
        <dbReference type="SAM" id="MobiDB-lite"/>
    </source>
</evidence>
<dbReference type="PANTHER" id="PTHR31923:SF4">
    <property type="entry name" value="BSD DOMAIN-CONTAINING PROTEIN"/>
    <property type="match status" value="1"/>
</dbReference>
<proteinExistence type="predicted"/>
<dbReference type="PANTHER" id="PTHR31923">
    <property type="entry name" value="BSD DOMAIN-CONTAINING PROTEIN"/>
    <property type="match status" value="1"/>
</dbReference>
<dbReference type="InterPro" id="IPR035925">
    <property type="entry name" value="BSD_dom_sf"/>
</dbReference>
<dbReference type="PROSITE" id="PS50858">
    <property type="entry name" value="BSD"/>
    <property type="match status" value="1"/>
</dbReference>
<dbReference type="Proteomes" id="UP000326396">
    <property type="component" value="Linkage Group LG14"/>
</dbReference>
<gene>
    <name evidence="3" type="ORF">E3N88_12407</name>
</gene>
<dbReference type="SUPFAM" id="SSF140383">
    <property type="entry name" value="BSD domain-like"/>
    <property type="match status" value="1"/>
</dbReference>
<reference evidence="3 4" key="1">
    <citation type="submission" date="2019-05" db="EMBL/GenBank/DDBJ databases">
        <title>Mikania micrantha, genome provides insights into the molecular mechanism of rapid growth.</title>
        <authorList>
            <person name="Liu B."/>
        </authorList>
    </citation>
    <scope>NUCLEOTIDE SEQUENCE [LARGE SCALE GENOMIC DNA]</scope>
    <source>
        <strain evidence="3">NLD-2019</strain>
        <tissue evidence="3">Leaf</tissue>
    </source>
</reference>
<dbReference type="EMBL" id="SZYD01000006">
    <property type="protein sequence ID" value="KAD5960934.1"/>
    <property type="molecule type" value="Genomic_DNA"/>
</dbReference>